<feature type="non-terminal residue" evidence="1">
    <location>
        <position position="1"/>
    </location>
</feature>
<protein>
    <submittedName>
        <fullName evidence="1">Uncharacterized protein</fullName>
    </submittedName>
</protein>
<name>A0A382BDG0_9ZZZZ</name>
<reference evidence="1" key="1">
    <citation type="submission" date="2018-05" db="EMBL/GenBank/DDBJ databases">
        <authorList>
            <person name="Lanie J.A."/>
            <person name="Ng W.-L."/>
            <person name="Kazmierczak K.M."/>
            <person name="Andrzejewski T.M."/>
            <person name="Davidsen T.M."/>
            <person name="Wayne K.J."/>
            <person name="Tettelin H."/>
            <person name="Glass J.I."/>
            <person name="Rusch D."/>
            <person name="Podicherti R."/>
            <person name="Tsui H.-C.T."/>
            <person name="Winkler M.E."/>
        </authorList>
    </citation>
    <scope>NUCLEOTIDE SEQUENCE</scope>
</reference>
<feature type="non-terminal residue" evidence="1">
    <location>
        <position position="49"/>
    </location>
</feature>
<dbReference type="EMBL" id="UINC01029115">
    <property type="protein sequence ID" value="SVB11302.1"/>
    <property type="molecule type" value="Genomic_DNA"/>
</dbReference>
<organism evidence="1">
    <name type="scientific">marine metagenome</name>
    <dbReference type="NCBI Taxonomy" id="408172"/>
    <lineage>
        <taxon>unclassified sequences</taxon>
        <taxon>metagenomes</taxon>
        <taxon>ecological metagenomes</taxon>
    </lineage>
</organism>
<gene>
    <name evidence="1" type="ORF">METZ01_LOCUS164156</name>
</gene>
<proteinExistence type="predicted"/>
<accession>A0A382BDG0</accession>
<evidence type="ECO:0000313" key="1">
    <source>
        <dbReference type="EMBL" id="SVB11302.1"/>
    </source>
</evidence>
<sequence length="49" mass="5533">VFYLFERPVHQALKTTVKQAKKFKKGVAMAVWSEYGARPQFRGSIGFAG</sequence>
<dbReference type="AlphaFoldDB" id="A0A382BDG0"/>